<feature type="domain" description="RNA polymerase sigma-70 region 2" evidence="5">
    <location>
        <begin position="16"/>
        <end position="83"/>
    </location>
</feature>
<dbReference type="Proteomes" id="UP000283732">
    <property type="component" value="Unassembled WGS sequence"/>
</dbReference>
<evidence type="ECO:0000313" key="7">
    <source>
        <dbReference type="EMBL" id="GKH71079.1"/>
    </source>
</evidence>
<evidence type="ECO:0000313" key="10">
    <source>
        <dbReference type="EMBL" id="MTV00793.1"/>
    </source>
</evidence>
<evidence type="ECO:0000313" key="21">
    <source>
        <dbReference type="Proteomes" id="UP000482671"/>
    </source>
</evidence>
<keyword evidence="4" id="KW-0804">Transcription</keyword>
<dbReference type="EMBL" id="QSEF01000025">
    <property type="protein sequence ID" value="RGZ44803.1"/>
    <property type="molecule type" value="Genomic_DNA"/>
</dbReference>
<dbReference type="AlphaFoldDB" id="A0A351E132"/>
<dbReference type="SUPFAM" id="SSF88946">
    <property type="entry name" value="Sigma2 domain of RNA polymerase sigma factors"/>
    <property type="match status" value="1"/>
</dbReference>
<dbReference type="PANTHER" id="PTHR43133:SF46">
    <property type="entry name" value="RNA POLYMERASE SIGMA-70 FACTOR ECF SUBFAMILY"/>
    <property type="match status" value="1"/>
</dbReference>
<evidence type="ECO:0000313" key="20">
    <source>
        <dbReference type="Proteomes" id="UP000437446"/>
    </source>
</evidence>
<dbReference type="GO" id="GO:0016987">
    <property type="term" value="F:sigma factor activity"/>
    <property type="evidence" value="ECO:0007669"/>
    <property type="project" value="UniProtKB-KW"/>
</dbReference>
<dbReference type="Proteomes" id="UP000261088">
    <property type="component" value="Unassembled WGS sequence"/>
</dbReference>
<dbReference type="Pfam" id="PF04542">
    <property type="entry name" value="Sigma70_r2"/>
    <property type="match status" value="1"/>
</dbReference>
<name>A0A351E132_9BACT</name>
<evidence type="ECO:0000313" key="15">
    <source>
        <dbReference type="Proteomes" id="UP000261088"/>
    </source>
</evidence>
<dbReference type="InterPro" id="IPR036388">
    <property type="entry name" value="WH-like_DNA-bd_sf"/>
</dbReference>
<evidence type="ECO:0000259" key="6">
    <source>
        <dbReference type="Pfam" id="PF08281"/>
    </source>
</evidence>
<dbReference type="SUPFAM" id="SSF88659">
    <property type="entry name" value="Sigma3 and sigma4 domains of RNA polymerase sigma factors"/>
    <property type="match status" value="1"/>
</dbReference>
<evidence type="ECO:0000259" key="5">
    <source>
        <dbReference type="Pfam" id="PF04542"/>
    </source>
</evidence>
<evidence type="ECO:0000313" key="19">
    <source>
        <dbReference type="Proteomes" id="UP000434916"/>
    </source>
</evidence>
<keyword evidence="19" id="KW-1185">Reference proteome</keyword>
<evidence type="ECO:0000313" key="14">
    <source>
        <dbReference type="EMBL" id="RHH74884.1"/>
    </source>
</evidence>
<evidence type="ECO:0000256" key="4">
    <source>
        <dbReference type="ARBA" id="ARBA00023163"/>
    </source>
</evidence>
<feature type="domain" description="RNA polymerase sigma factor 70 region 4 type 2" evidence="6">
    <location>
        <begin position="120"/>
        <end position="169"/>
    </location>
</feature>
<dbReference type="Proteomes" id="UP000482671">
    <property type="component" value="Unassembled WGS sequence"/>
</dbReference>
<sequence length="194" mass="22874">MSGEIYVQDFAALETLFKRFYKPLRAYAFRFVNDKDLSEDIVQDVFYELWKRRESIRFEDESVKSYLFKAVYTHALNALDKKQQDVYPLKPERETDILDQYVSSYMQNSEQSLLLKELEEEIMSYINTLPPQCHKIFMLSRSYGLKNREIAEQLNISIKAVEKQISKALSGLKEYLIQRDLFPLLVLAVTCLSL</sequence>
<evidence type="ECO:0000256" key="1">
    <source>
        <dbReference type="ARBA" id="ARBA00010641"/>
    </source>
</evidence>
<reference evidence="19 20" key="2">
    <citation type="journal article" date="2019" name="Nat. Med.">
        <title>A library of human gut bacterial isolates paired with longitudinal multiomics data enables mechanistic microbiome research.</title>
        <authorList>
            <person name="Poyet M."/>
            <person name="Groussin M."/>
            <person name="Gibbons S.M."/>
            <person name="Avila-Pacheco J."/>
            <person name="Jiang X."/>
            <person name="Kearney S.M."/>
            <person name="Perrotta A.R."/>
            <person name="Berdy B."/>
            <person name="Zhao S."/>
            <person name="Lieberman T.D."/>
            <person name="Swanson P.K."/>
            <person name="Smith M."/>
            <person name="Roesemann S."/>
            <person name="Alexander J.E."/>
            <person name="Rich S.A."/>
            <person name="Livny J."/>
            <person name="Vlamakis H."/>
            <person name="Clish C."/>
            <person name="Bullock K."/>
            <person name="Deik A."/>
            <person name="Scott J."/>
            <person name="Pierce K.A."/>
            <person name="Xavier R.J."/>
            <person name="Alm E.J."/>
        </authorList>
    </citation>
    <scope>NUCLEOTIDE SEQUENCE [LARGE SCALE GENOMIC DNA]</scope>
    <source>
        <strain evidence="10 21">BIOML-A11</strain>
        <strain evidence="8 20">BIOML-A25</strain>
        <strain evidence="9 19">BIOML-A29</strain>
    </source>
</reference>
<dbReference type="Proteomes" id="UP000286260">
    <property type="component" value="Unassembled WGS sequence"/>
</dbReference>
<dbReference type="EMBL" id="BQNZ01000001">
    <property type="protein sequence ID" value="GKH71079.1"/>
    <property type="molecule type" value="Genomic_DNA"/>
</dbReference>
<evidence type="ECO:0000313" key="11">
    <source>
        <dbReference type="EMBL" id="RGN51053.1"/>
    </source>
</evidence>
<dbReference type="InterPro" id="IPR007627">
    <property type="entry name" value="RNA_pol_sigma70_r2"/>
</dbReference>
<dbReference type="GO" id="GO:0003677">
    <property type="term" value="F:DNA binding"/>
    <property type="evidence" value="ECO:0007669"/>
    <property type="project" value="InterPro"/>
</dbReference>
<dbReference type="Gene3D" id="1.10.1740.10">
    <property type="match status" value="1"/>
</dbReference>
<dbReference type="NCBIfam" id="TIGR02937">
    <property type="entry name" value="sigma70-ECF"/>
    <property type="match status" value="1"/>
</dbReference>
<dbReference type="Pfam" id="PF08281">
    <property type="entry name" value="Sigma70_r4_2"/>
    <property type="match status" value="1"/>
</dbReference>
<evidence type="ECO:0000313" key="9">
    <source>
        <dbReference type="EMBL" id="MTU38281.1"/>
    </source>
</evidence>
<protein>
    <submittedName>
        <fullName evidence="7 14">RNA polymerase sigma-70 factor</fullName>
    </submittedName>
</protein>
<gene>
    <name evidence="7" type="ORF">CE91St3_09420</name>
    <name evidence="14" type="ORF">DW191_17140</name>
    <name evidence="13" type="ORF">DW828_00530</name>
    <name evidence="12" type="ORF">DW986_16085</name>
    <name evidence="11" type="ORF">DXB61_11080</name>
    <name evidence="8" type="ORF">GMD66_13920</name>
    <name evidence="9" type="ORF">GMD82_01880</name>
    <name evidence="10" type="ORF">GME02_03765</name>
</gene>
<dbReference type="EMBL" id="QRKC01000010">
    <property type="protein sequence ID" value="RHH74884.1"/>
    <property type="molecule type" value="Genomic_DNA"/>
</dbReference>
<comment type="similarity">
    <text evidence="1">Belongs to the sigma-70 factor family. ECF subfamily.</text>
</comment>
<dbReference type="EMBL" id="WNDD01000003">
    <property type="protein sequence ID" value="MTV00793.1"/>
    <property type="molecule type" value="Genomic_DNA"/>
</dbReference>
<dbReference type="RefSeq" id="WP_005636233.1">
    <property type="nucleotide sequence ID" value="NZ_BAABYG010000001.1"/>
</dbReference>
<dbReference type="STRING" id="46503.ERS852463_02395"/>
<reference evidence="15 16" key="1">
    <citation type="submission" date="2018-08" db="EMBL/GenBank/DDBJ databases">
        <title>A genome reference for cultivated species of the human gut microbiota.</title>
        <authorList>
            <person name="Zou Y."/>
            <person name="Xue W."/>
            <person name="Luo G."/>
        </authorList>
    </citation>
    <scope>NUCLEOTIDE SEQUENCE [LARGE SCALE GENOMIC DNA]</scope>
    <source>
        <strain evidence="14 16">AM16-50</strain>
        <strain evidence="13 18">AM34-17</strain>
        <strain evidence="12 17">AM50-15</strain>
        <strain evidence="11 15">OM05-11AA</strain>
    </source>
</reference>
<organism evidence="14 16">
    <name type="scientific">Parabacteroides merdae</name>
    <dbReference type="NCBI Taxonomy" id="46503"/>
    <lineage>
        <taxon>Bacteria</taxon>
        <taxon>Pseudomonadati</taxon>
        <taxon>Bacteroidota</taxon>
        <taxon>Bacteroidia</taxon>
        <taxon>Bacteroidales</taxon>
        <taxon>Tannerellaceae</taxon>
        <taxon>Parabacteroides</taxon>
    </lineage>
</organism>
<dbReference type="Proteomes" id="UP000437446">
    <property type="component" value="Unassembled WGS sequence"/>
</dbReference>
<evidence type="ECO:0000256" key="2">
    <source>
        <dbReference type="ARBA" id="ARBA00023015"/>
    </source>
</evidence>
<evidence type="ECO:0000256" key="3">
    <source>
        <dbReference type="ARBA" id="ARBA00023082"/>
    </source>
</evidence>
<dbReference type="EMBL" id="QSII01000001">
    <property type="protein sequence ID" value="RHC90064.1"/>
    <property type="molecule type" value="Genomic_DNA"/>
</dbReference>
<evidence type="ECO:0000313" key="16">
    <source>
        <dbReference type="Proteomes" id="UP000283732"/>
    </source>
</evidence>
<keyword evidence="2" id="KW-0805">Transcription regulation</keyword>
<reference evidence="7" key="3">
    <citation type="submission" date="2022-01" db="EMBL/GenBank/DDBJ databases">
        <title>Novel bile acid biosynthetic pathways are enriched in the microbiome of centenarians.</title>
        <authorList>
            <person name="Sato Y."/>
            <person name="Atarashi K."/>
            <person name="Plichta R.D."/>
            <person name="Arai Y."/>
            <person name="Sasajima S."/>
            <person name="Kearney M.S."/>
            <person name="Suda W."/>
            <person name="Takeshita K."/>
            <person name="Sasaki T."/>
            <person name="Okamoto S."/>
            <person name="Skelly N.A."/>
            <person name="Okamura Y."/>
            <person name="Vlamakis H."/>
            <person name="Li Y."/>
            <person name="Tanoue T."/>
            <person name="Takei H."/>
            <person name="Nittono H."/>
            <person name="Narushima S."/>
            <person name="Irie J."/>
            <person name="Itoh H."/>
            <person name="Moriya K."/>
            <person name="Sugiura Y."/>
            <person name="Suematsu M."/>
            <person name="Moritoki N."/>
            <person name="Shibata S."/>
            <person name="Littman R.D."/>
            <person name="Fischbach A.M."/>
            <person name="Uwamino Y."/>
            <person name="Inoue T."/>
            <person name="Honda A."/>
            <person name="Hattori M."/>
            <person name="Murai T."/>
            <person name="Xavier J.R."/>
            <person name="Hirose N."/>
            <person name="Honda K."/>
        </authorList>
    </citation>
    <scope>NUCLEOTIDE SEQUENCE</scope>
    <source>
        <strain evidence="7">CE91-St3</strain>
    </source>
</reference>
<keyword evidence="3" id="KW-0731">Sigma factor</keyword>
<comment type="caution">
    <text evidence="14">The sequence shown here is derived from an EMBL/GenBank/DDBJ whole genome shotgun (WGS) entry which is preliminary data.</text>
</comment>
<dbReference type="Proteomes" id="UP000285173">
    <property type="component" value="Unassembled WGS sequence"/>
</dbReference>
<dbReference type="OrthoDB" id="9782991at2"/>
<evidence type="ECO:0000313" key="12">
    <source>
        <dbReference type="EMBL" id="RGZ44803.1"/>
    </source>
</evidence>
<accession>A0A351E132</accession>
<dbReference type="InterPro" id="IPR013325">
    <property type="entry name" value="RNA_pol_sigma_r2"/>
</dbReference>
<dbReference type="GO" id="GO:0006352">
    <property type="term" value="P:DNA-templated transcription initiation"/>
    <property type="evidence" value="ECO:0007669"/>
    <property type="project" value="InterPro"/>
</dbReference>
<dbReference type="InterPro" id="IPR014327">
    <property type="entry name" value="RNA_pol_sigma70_bacteroid"/>
</dbReference>
<dbReference type="EMBL" id="WNCR01000007">
    <property type="protein sequence ID" value="MTU30286.1"/>
    <property type="molecule type" value="Genomic_DNA"/>
</dbReference>
<evidence type="ECO:0000313" key="18">
    <source>
        <dbReference type="Proteomes" id="UP000286260"/>
    </source>
</evidence>
<dbReference type="InterPro" id="IPR013249">
    <property type="entry name" value="RNA_pol_sigma70_r4_t2"/>
</dbReference>
<dbReference type="PANTHER" id="PTHR43133">
    <property type="entry name" value="RNA POLYMERASE ECF-TYPE SIGMA FACTO"/>
    <property type="match status" value="1"/>
</dbReference>
<dbReference type="EMBL" id="QSUP01000012">
    <property type="protein sequence ID" value="RGN51053.1"/>
    <property type="molecule type" value="Genomic_DNA"/>
</dbReference>
<dbReference type="InterPro" id="IPR014284">
    <property type="entry name" value="RNA_pol_sigma-70_dom"/>
</dbReference>
<dbReference type="Gene3D" id="1.10.10.10">
    <property type="entry name" value="Winged helix-like DNA-binding domain superfamily/Winged helix DNA-binding domain"/>
    <property type="match status" value="1"/>
</dbReference>
<dbReference type="EMBL" id="WNCN01000002">
    <property type="protein sequence ID" value="MTU38281.1"/>
    <property type="molecule type" value="Genomic_DNA"/>
</dbReference>
<evidence type="ECO:0000313" key="13">
    <source>
        <dbReference type="EMBL" id="RHC90064.1"/>
    </source>
</evidence>
<evidence type="ECO:0000313" key="8">
    <source>
        <dbReference type="EMBL" id="MTU30286.1"/>
    </source>
</evidence>
<evidence type="ECO:0000313" key="17">
    <source>
        <dbReference type="Proteomes" id="UP000285173"/>
    </source>
</evidence>
<dbReference type="InterPro" id="IPR013324">
    <property type="entry name" value="RNA_pol_sigma_r3/r4-like"/>
</dbReference>
<proteinExistence type="inferred from homology"/>
<keyword evidence="7" id="KW-0240">DNA-directed RNA polymerase</keyword>
<dbReference type="InterPro" id="IPR039425">
    <property type="entry name" value="RNA_pol_sigma-70-like"/>
</dbReference>
<dbReference type="Proteomes" id="UP000434916">
    <property type="component" value="Unassembled WGS sequence"/>
</dbReference>
<dbReference type="GeneID" id="49204916"/>
<dbReference type="Proteomes" id="UP001055114">
    <property type="component" value="Unassembled WGS sequence"/>
</dbReference>
<dbReference type="NCBIfam" id="TIGR02985">
    <property type="entry name" value="Sig70_bacteroi1"/>
    <property type="match status" value="1"/>
</dbReference>
<dbReference type="GO" id="GO:0000428">
    <property type="term" value="C:DNA-directed RNA polymerase complex"/>
    <property type="evidence" value="ECO:0007669"/>
    <property type="project" value="UniProtKB-KW"/>
</dbReference>